<evidence type="ECO:0000256" key="2">
    <source>
        <dbReference type="ARBA" id="ARBA00022723"/>
    </source>
</evidence>
<dbReference type="Pfam" id="PF10551">
    <property type="entry name" value="MULE"/>
    <property type="match status" value="1"/>
</dbReference>
<feature type="compositionally biased region" description="Basic residues" evidence="8">
    <location>
        <begin position="521"/>
        <end position="532"/>
    </location>
</feature>
<evidence type="ECO:0000256" key="7">
    <source>
        <dbReference type="PROSITE-ProRule" id="PRU00325"/>
    </source>
</evidence>
<dbReference type="Pfam" id="PF04434">
    <property type="entry name" value="SWIM"/>
    <property type="match status" value="1"/>
</dbReference>
<evidence type="ECO:0000256" key="8">
    <source>
        <dbReference type="SAM" id="MobiDB-lite"/>
    </source>
</evidence>
<gene>
    <name evidence="10" type="ORF">QJS04_geneDACA020824</name>
</gene>
<dbReference type="PANTHER" id="PTHR31973:SF188">
    <property type="entry name" value="POLYPROTEIN, PUTATIVE-RELATED"/>
    <property type="match status" value="1"/>
</dbReference>
<accession>A0AAV9BFT3</accession>
<evidence type="ECO:0000313" key="11">
    <source>
        <dbReference type="Proteomes" id="UP001179952"/>
    </source>
</evidence>
<evidence type="ECO:0000259" key="9">
    <source>
        <dbReference type="PROSITE" id="PS50966"/>
    </source>
</evidence>
<evidence type="ECO:0000256" key="6">
    <source>
        <dbReference type="ARBA" id="ARBA00023172"/>
    </source>
</evidence>
<evidence type="ECO:0000256" key="3">
    <source>
        <dbReference type="ARBA" id="ARBA00022771"/>
    </source>
</evidence>
<dbReference type="AlphaFoldDB" id="A0AAV9BFT3"/>
<reference evidence="10" key="1">
    <citation type="journal article" date="2023" name="Nat. Commun.">
        <title>Diploid and tetraploid genomes of Acorus and the evolution of monocots.</title>
        <authorList>
            <person name="Ma L."/>
            <person name="Liu K.W."/>
            <person name="Li Z."/>
            <person name="Hsiao Y.Y."/>
            <person name="Qi Y."/>
            <person name="Fu T."/>
            <person name="Tang G.D."/>
            <person name="Zhang D."/>
            <person name="Sun W.H."/>
            <person name="Liu D.K."/>
            <person name="Li Y."/>
            <person name="Chen G.Z."/>
            <person name="Liu X.D."/>
            <person name="Liao X.Y."/>
            <person name="Jiang Y.T."/>
            <person name="Yu X."/>
            <person name="Hao Y."/>
            <person name="Huang J."/>
            <person name="Zhao X.W."/>
            <person name="Ke S."/>
            <person name="Chen Y.Y."/>
            <person name="Wu W.L."/>
            <person name="Hsu J.L."/>
            <person name="Lin Y.F."/>
            <person name="Huang M.D."/>
            <person name="Li C.Y."/>
            <person name="Huang L."/>
            <person name="Wang Z.W."/>
            <person name="Zhao X."/>
            <person name="Zhong W.Y."/>
            <person name="Peng D.H."/>
            <person name="Ahmad S."/>
            <person name="Lan S."/>
            <person name="Zhang J.S."/>
            <person name="Tsai W.C."/>
            <person name="Van de Peer Y."/>
            <person name="Liu Z.J."/>
        </authorList>
    </citation>
    <scope>NUCLEOTIDE SEQUENCE</scope>
    <source>
        <strain evidence="10">SCP</strain>
    </source>
</reference>
<keyword evidence="4" id="KW-0862">Zinc</keyword>
<dbReference type="InterPro" id="IPR018289">
    <property type="entry name" value="MULE_transposase_dom"/>
</dbReference>
<evidence type="ECO:0000256" key="4">
    <source>
        <dbReference type="ARBA" id="ARBA00022833"/>
    </source>
</evidence>
<dbReference type="Pfam" id="PF03108">
    <property type="entry name" value="DBD_Tnp_Mut"/>
    <property type="match status" value="1"/>
</dbReference>
<dbReference type="EMBL" id="JAUJYN010000003">
    <property type="protein sequence ID" value="KAK1275623.1"/>
    <property type="molecule type" value="Genomic_DNA"/>
</dbReference>
<dbReference type="PANTHER" id="PTHR31973">
    <property type="entry name" value="POLYPROTEIN, PUTATIVE-RELATED"/>
    <property type="match status" value="1"/>
</dbReference>
<dbReference type="GO" id="GO:0008270">
    <property type="term" value="F:zinc ion binding"/>
    <property type="evidence" value="ECO:0007669"/>
    <property type="project" value="UniProtKB-KW"/>
</dbReference>
<sequence>MEVGTQFSNVREFRNALRQHCIMNEFEVNYIKNDKFRVTAKCQKRDCPWRIHASVTQDKVTFKVKNLMKEHTCTSINKVGNEMASSGWLASKIVSILHKTPELGASKMKMEIEQKYNLSLPYGRVLAARGKAVELIHGKASDSFRLVPELQQQLMQSNPGSIVKYLLDVDHSFMRFFVCLYACSQGFISGCRPFFGLDGCHLKGRYKGILLSATSLDGNGNLFPLAFAVVESESGETWKWFLEGLHEAIGMVEGLALMSDRDKGLEAAVLIVFPMAEHRTCVRHLYKNFKKKHPGELFEKPFWLCANSLNLVAFESHMMEIKMASASAAAYLDAIKDQVWSRHQIWTAAMSHYLTNNISESFNAWINKARQIHIVELVDTIRGMIMVRMNHRRCLGKKWKGKLVSKAFRYVQQICKEKGSYIVRRSSDMRAEVVGPYYTCVVNLEDKTCSCRAWQVSGLSCEHAATFITSVRGLDISDFVDDCYSVQKFRSAYAIPVGAMPGKELWHRVKLPFVVGPPKTIRPRGRPKKKRIRDPNEKRKSRHKCTRCNQFHHKNTCKNPIVESSSQGSARETRLTLTAISN</sequence>
<dbReference type="Proteomes" id="UP001179952">
    <property type="component" value="Unassembled WGS sequence"/>
</dbReference>
<keyword evidence="2" id="KW-0479">Metal-binding</keyword>
<evidence type="ECO:0000313" key="10">
    <source>
        <dbReference type="EMBL" id="KAK1275623.1"/>
    </source>
</evidence>
<feature type="domain" description="SWIM-type" evidence="9">
    <location>
        <begin position="438"/>
        <end position="472"/>
    </location>
</feature>
<evidence type="ECO:0000256" key="5">
    <source>
        <dbReference type="ARBA" id="ARBA00023125"/>
    </source>
</evidence>
<dbReference type="InterPro" id="IPR006564">
    <property type="entry name" value="Znf_PMZ"/>
</dbReference>
<feature type="region of interest" description="Disordered" evidence="8">
    <location>
        <begin position="562"/>
        <end position="582"/>
    </location>
</feature>
<keyword evidence="6" id="KW-0233">DNA recombination</keyword>
<dbReference type="InterPro" id="IPR007527">
    <property type="entry name" value="Znf_SWIM"/>
</dbReference>
<dbReference type="PROSITE" id="PS50966">
    <property type="entry name" value="ZF_SWIM"/>
    <property type="match status" value="1"/>
</dbReference>
<keyword evidence="11" id="KW-1185">Reference proteome</keyword>
<dbReference type="PROSITE" id="PS01007">
    <property type="entry name" value="TRANSPOSASE_MUTATOR"/>
    <property type="match status" value="1"/>
</dbReference>
<keyword evidence="5" id="KW-0238">DNA-binding</keyword>
<dbReference type="InterPro" id="IPR001207">
    <property type="entry name" value="Transposase_mutator"/>
</dbReference>
<protein>
    <recommendedName>
        <fullName evidence="9">SWIM-type domain-containing protein</fullName>
    </recommendedName>
</protein>
<keyword evidence="1" id="KW-0815">Transposition</keyword>
<dbReference type="InterPro" id="IPR004332">
    <property type="entry name" value="Transposase_MuDR"/>
</dbReference>
<dbReference type="GO" id="GO:0004803">
    <property type="term" value="F:transposase activity"/>
    <property type="evidence" value="ECO:0007669"/>
    <property type="project" value="InterPro"/>
</dbReference>
<feature type="region of interest" description="Disordered" evidence="8">
    <location>
        <begin position="518"/>
        <end position="544"/>
    </location>
</feature>
<reference evidence="10" key="2">
    <citation type="submission" date="2023-06" db="EMBL/GenBank/DDBJ databases">
        <authorList>
            <person name="Ma L."/>
            <person name="Liu K.-W."/>
            <person name="Li Z."/>
            <person name="Hsiao Y.-Y."/>
            <person name="Qi Y."/>
            <person name="Fu T."/>
            <person name="Tang G."/>
            <person name="Zhang D."/>
            <person name="Sun W.-H."/>
            <person name="Liu D.-K."/>
            <person name="Li Y."/>
            <person name="Chen G.-Z."/>
            <person name="Liu X.-D."/>
            <person name="Liao X.-Y."/>
            <person name="Jiang Y.-T."/>
            <person name="Yu X."/>
            <person name="Hao Y."/>
            <person name="Huang J."/>
            <person name="Zhao X.-W."/>
            <person name="Ke S."/>
            <person name="Chen Y.-Y."/>
            <person name="Wu W.-L."/>
            <person name="Hsu J.-L."/>
            <person name="Lin Y.-F."/>
            <person name="Huang M.-D."/>
            <person name="Li C.-Y."/>
            <person name="Huang L."/>
            <person name="Wang Z.-W."/>
            <person name="Zhao X."/>
            <person name="Zhong W.-Y."/>
            <person name="Peng D.-H."/>
            <person name="Ahmad S."/>
            <person name="Lan S."/>
            <person name="Zhang J.-S."/>
            <person name="Tsai W.-C."/>
            <person name="Van De Peer Y."/>
            <person name="Liu Z.-J."/>
        </authorList>
    </citation>
    <scope>NUCLEOTIDE SEQUENCE</scope>
    <source>
        <strain evidence="10">SCP</strain>
        <tissue evidence="10">Leaves</tissue>
    </source>
</reference>
<evidence type="ECO:0000256" key="1">
    <source>
        <dbReference type="ARBA" id="ARBA00022578"/>
    </source>
</evidence>
<organism evidence="10 11">
    <name type="scientific">Acorus gramineus</name>
    <name type="common">Dwarf sweet flag</name>
    <dbReference type="NCBI Taxonomy" id="55184"/>
    <lineage>
        <taxon>Eukaryota</taxon>
        <taxon>Viridiplantae</taxon>
        <taxon>Streptophyta</taxon>
        <taxon>Embryophyta</taxon>
        <taxon>Tracheophyta</taxon>
        <taxon>Spermatophyta</taxon>
        <taxon>Magnoliopsida</taxon>
        <taxon>Liliopsida</taxon>
        <taxon>Acoraceae</taxon>
        <taxon>Acorus</taxon>
    </lineage>
</organism>
<proteinExistence type="predicted"/>
<name>A0AAV9BFT3_ACOGR</name>
<dbReference type="GO" id="GO:0003677">
    <property type="term" value="F:DNA binding"/>
    <property type="evidence" value="ECO:0007669"/>
    <property type="project" value="UniProtKB-KW"/>
</dbReference>
<keyword evidence="3 7" id="KW-0863">Zinc-finger</keyword>
<dbReference type="SMART" id="SM00575">
    <property type="entry name" value="ZnF_PMZ"/>
    <property type="match status" value="1"/>
</dbReference>
<comment type="caution">
    <text evidence="10">The sequence shown here is derived from an EMBL/GenBank/DDBJ whole genome shotgun (WGS) entry which is preliminary data.</text>
</comment>
<dbReference type="GO" id="GO:0006313">
    <property type="term" value="P:DNA transposition"/>
    <property type="evidence" value="ECO:0007669"/>
    <property type="project" value="InterPro"/>
</dbReference>